<proteinExistence type="predicted"/>
<sequence length="346" mass="38479">MIASLGRPPWRVEALVLVPAAGCDIATQALRLPENLPHVARRSVTLHGRHGPRVAQEHDCFVITITDEGLDADGRWRFALASLLRAHGLYLPDPGGEKPIDSYLVYGYRPDEVVSGPELFMRVRPGTARASLLDPLTQEEHESGAPEALEGDTRYLRRLRYLTIGSYEFDVHMLGAEVDSISVPDPDILRQVSYPVLNGSLEKEFRPTKHVLGKGSFGTVRIAKGVRTGIVVACKEMVFDRRRPGVEAYMRHALHERELSISLRHRNVVHTIFGDTQHDHDPSTGEVIFTRHRIMMDPCPFSLDDMITVDLAKDHLLRAAVDVAGGLSFIHGQGIAHRDLKPGNIL</sequence>
<dbReference type="InterPro" id="IPR011009">
    <property type="entry name" value="Kinase-like_dom_sf"/>
</dbReference>
<keyword evidence="4 5" id="KW-0067">ATP-binding</keyword>
<feature type="domain" description="Protein kinase" evidence="6">
    <location>
        <begin position="206"/>
        <end position="346"/>
    </location>
</feature>
<keyword evidence="2 5" id="KW-0547">Nucleotide-binding</keyword>
<name>A0A6A6GP29_9PEZI</name>
<keyword evidence="3 7" id="KW-0418">Kinase</keyword>
<organism evidence="7 8">
    <name type="scientific">Elsinoe ampelina</name>
    <dbReference type="NCBI Taxonomy" id="302913"/>
    <lineage>
        <taxon>Eukaryota</taxon>
        <taxon>Fungi</taxon>
        <taxon>Dikarya</taxon>
        <taxon>Ascomycota</taxon>
        <taxon>Pezizomycotina</taxon>
        <taxon>Dothideomycetes</taxon>
        <taxon>Dothideomycetidae</taxon>
        <taxon>Myriangiales</taxon>
        <taxon>Elsinoaceae</taxon>
        <taxon>Elsinoe</taxon>
    </lineage>
</organism>
<accession>A0A6A6GP29</accession>
<dbReference type="Gene3D" id="1.10.510.10">
    <property type="entry name" value="Transferase(Phosphotransferase) domain 1"/>
    <property type="match status" value="1"/>
</dbReference>
<dbReference type="AlphaFoldDB" id="A0A6A6GP29"/>
<dbReference type="PANTHER" id="PTHR11042">
    <property type="entry name" value="EUKARYOTIC TRANSLATION INITIATION FACTOR 2-ALPHA KINASE EIF2-ALPHA KINASE -RELATED"/>
    <property type="match status" value="1"/>
</dbReference>
<evidence type="ECO:0000256" key="3">
    <source>
        <dbReference type="ARBA" id="ARBA00022777"/>
    </source>
</evidence>
<gene>
    <name evidence="7" type="ORF">BDZ85DRAFT_227990</name>
</gene>
<dbReference type="GO" id="GO:0005634">
    <property type="term" value="C:nucleus"/>
    <property type="evidence" value="ECO:0007669"/>
    <property type="project" value="TreeGrafter"/>
</dbReference>
<dbReference type="PROSITE" id="PS50011">
    <property type="entry name" value="PROTEIN_KINASE_DOM"/>
    <property type="match status" value="1"/>
</dbReference>
<dbReference type="GO" id="GO:0005737">
    <property type="term" value="C:cytoplasm"/>
    <property type="evidence" value="ECO:0007669"/>
    <property type="project" value="TreeGrafter"/>
</dbReference>
<dbReference type="GO" id="GO:0004672">
    <property type="term" value="F:protein kinase activity"/>
    <property type="evidence" value="ECO:0007669"/>
    <property type="project" value="InterPro"/>
</dbReference>
<dbReference type="InterPro" id="IPR050339">
    <property type="entry name" value="CC_SR_Kinase"/>
</dbReference>
<feature type="binding site" evidence="5">
    <location>
        <position position="235"/>
    </location>
    <ligand>
        <name>ATP</name>
        <dbReference type="ChEBI" id="CHEBI:30616"/>
    </ligand>
</feature>
<evidence type="ECO:0000259" key="6">
    <source>
        <dbReference type="PROSITE" id="PS50011"/>
    </source>
</evidence>
<dbReference type="EMBL" id="ML992501">
    <property type="protein sequence ID" value="KAF2227506.1"/>
    <property type="molecule type" value="Genomic_DNA"/>
</dbReference>
<evidence type="ECO:0000313" key="7">
    <source>
        <dbReference type="EMBL" id="KAF2227506.1"/>
    </source>
</evidence>
<dbReference type="Proteomes" id="UP000799538">
    <property type="component" value="Unassembled WGS sequence"/>
</dbReference>
<evidence type="ECO:0000256" key="1">
    <source>
        <dbReference type="ARBA" id="ARBA00022679"/>
    </source>
</evidence>
<dbReference type="Pfam" id="PF00069">
    <property type="entry name" value="Pkinase"/>
    <property type="match status" value="1"/>
</dbReference>
<keyword evidence="8" id="KW-1185">Reference proteome</keyword>
<dbReference type="GO" id="GO:0005524">
    <property type="term" value="F:ATP binding"/>
    <property type="evidence" value="ECO:0007669"/>
    <property type="project" value="UniProtKB-UniRule"/>
</dbReference>
<feature type="non-terminal residue" evidence="7">
    <location>
        <position position="346"/>
    </location>
</feature>
<evidence type="ECO:0000256" key="4">
    <source>
        <dbReference type="ARBA" id="ARBA00022840"/>
    </source>
</evidence>
<reference evidence="8" key="1">
    <citation type="journal article" date="2020" name="Stud. Mycol.">
        <title>101 Dothideomycetes genomes: A test case for predicting lifestyles and emergence of pathogens.</title>
        <authorList>
            <person name="Haridas S."/>
            <person name="Albert R."/>
            <person name="Binder M."/>
            <person name="Bloem J."/>
            <person name="LaButti K."/>
            <person name="Salamov A."/>
            <person name="Andreopoulos B."/>
            <person name="Baker S."/>
            <person name="Barry K."/>
            <person name="Bills G."/>
            <person name="Bluhm B."/>
            <person name="Cannon C."/>
            <person name="Castanera R."/>
            <person name="Culley D."/>
            <person name="Daum C."/>
            <person name="Ezra D."/>
            <person name="Gonzalez J."/>
            <person name="Henrissat B."/>
            <person name="Kuo A."/>
            <person name="Liang C."/>
            <person name="Lipzen A."/>
            <person name="Lutzoni F."/>
            <person name="Magnuson J."/>
            <person name="Mondo S."/>
            <person name="Nolan M."/>
            <person name="Ohm R."/>
            <person name="Pangilinan J."/>
            <person name="Park H.-J."/>
            <person name="Ramirez L."/>
            <person name="Alfaro M."/>
            <person name="Sun H."/>
            <person name="Tritt A."/>
            <person name="Yoshinaga Y."/>
            <person name="Zwiers L.-H."/>
            <person name="Turgeon B."/>
            <person name="Goodwin S."/>
            <person name="Spatafora J."/>
            <person name="Crous P."/>
            <person name="Grigoriev I."/>
        </authorList>
    </citation>
    <scope>NUCLEOTIDE SEQUENCE [LARGE SCALE GENOMIC DNA]</scope>
    <source>
        <strain evidence="8">CECT 20119</strain>
    </source>
</reference>
<evidence type="ECO:0000256" key="2">
    <source>
        <dbReference type="ARBA" id="ARBA00022741"/>
    </source>
</evidence>
<dbReference type="InterPro" id="IPR017441">
    <property type="entry name" value="Protein_kinase_ATP_BS"/>
</dbReference>
<dbReference type="SUPFAM" id="SSF56112">
    <property type="entry name" value="Protein kinase-like (PK-like)"/>
    <property type="match status" value="1"/>
</dbReference>
<evidence type="ECO:0000256" key="5">
    <source>
        <dbReference type="PROSITE-ProRule" id="PRU10141"/>
    </source>
</evidence>
<dbReference type="InterPro" id="IPR000719">
    <property type="entry name" value="Prot_kinase_dom"/>
</dbReference>
<dbReference type="PANTHER" id="PTHR11042:SF186">
    <property type="entry name" value="KINASE, PUTATIVE-RELATED"/>
    <property type="match status" value="1"/>
</dbReference>
<keyword evidence="1" id="KW-0808">Transferase</keyword>
<protein>
    <submittedName>
        <fullName evidence="7">Kinase-like domain-containing protein</fullName>
    </submittedName>
</protein>
<evidence type="ECO:0000313" key="8">
    <source>
        <dbReference type="Proteomes" id="UP000799538"/>
    </source>
</evidence>
<dbReference type="OrthoDB" id="1668230at2759"/>
<dbReference type="PROSITE" id="PS00107">
    <property type="entry name" value="PROTEIN_KINASE_ATP"/>
    <property type="match status" value="1"/>
</dbReference>